<sequence length="878" mass="95484">MSQDHRLHQSSTFAHAPYLRGLPHLTVSNSTHSIALDIPPLAAEHPLEEPLWQVIATRLDGSAHTRRFFVPTGEDEALLVALPEPFTQLRVQLLDGEEPTGEVCFGGEEGGIGKLPLLLVDAAGRLHNPQAGLYPAPYRLFSPQGASAQLADAPVLRNAHAHGQWGGWDIATLDLTGAAPGQLRVSVPRHGAVTWEVTAAPEFEWDADKKTLPNARGLDHRPVFVQSPTLRINATEGQWSTQLVYVPVGGEPELISEEDVEPGELEVFPADAYEDPWVGRYEFTVFRDGEELDSRVFSIAEALHMRAKNEGPRGTGFRFIDAAGQLSPFSYTLASAPGKQIVFEKGTRTFGADETYRVETVSSEAGYSLDFVVLPATLRSRVKRTGAEPVEYFDKQLIYADQLDIDANFVVHAPKALPMAKFVAIDKRAKIKDLATTHGDTAAHHSVSVSNRTLRAALKRQSTLELYLLWSTLSYEDYLDSLSPAELATHQAQPPQRRVIEYEASASRDLIYAALATIKRTPLVFRAVLEEGTITVEQSGEEDLDLLGWAWPLAQPASTPVPLEPVEGGFAFPEELAGQGPLILDLREDEYLSDLLAPARPAPSALVMSVPDESADAAEGSEPADASLADVWQEYVALRTAAHYGRDAPLRQAFKAVIERLHQEPGEAVEALVRLETTPPLRPAGKVLALVQTQLIAQPWDAPIEGSPELEAAAATGVDGVTRPLILMQATSDVPTPPSSAVCDEAARVAALRECFDRDADFFRLGSISHLQQNAQRLQVDLGAVGLDTSVAHTLLALNAFAGSDTPFVAAASMPYISYVYSLAFRAVANGLIQAPDVLALLNEDQQKIADVAELAPRLFAYDLRVAEALCQHRLRNR</sequence>
<proteinExistence type="predicted"/>
<accession>A0A7T0KG56</accession>
<gene>
    <name evidence="1" type="ORF">G7Y31_11665</name>
</gene>
<organism evidence="1 2">
    <name type="scientific">Corynebacterium lizhenjunii</name>
    <dbReference type="NCBI Taxonomy" id="2709394"/>
    <lineage>
        <taxon>Bacteria</taxon>
        <taxon>Bacillati</taxon>
        <taxon>Actinomycetota</taxon>
        <taxon>Actinomycetes</taxon>
        <taxon>Mycobacteriales</taxon>
        <taxon>Corynebacteriaceae</taxon>
        <taxon>Corynebacterium</taxon>
    </lineage>
</organism>
<dbReference type="KEGG" id="cliz:G7Y31_11665"/>
<dbReference type="EMBL" id="CP064954">
    <property type="protein sequence ID" value="QPK79128.1"/>
    <property type="molecule type" value="Genomic_DNA"/>
</dbReference>
<reference evidence="1 2" key="1">
    <citation type="submission" date="2020-11" db="EMBL/GenBank/DDBJ databases">
        <title>Corynebacterium sp. ZJ-599.</title>
        <authorList>
            <person name="Zhou J."/>
        </authorList>
    </citation>
    <scope>NUCLEOTIDE SEQUENCE [LARGE SCALE GENOMIC DNA]</scope>
    <source>
        <strain evidence="1 2">ZJ-599</strain>
    </source>
</reference>
<keyword evidence="2" id="KW-1185">Reference proteome</keyword>
<evidence type="ECO:0000313" key="1">
    <source>
        <dbReference type="EMBL" id="QPK79128.1"/>
    </source>
</evidence>
<dbReference type="AlphaFoldDB" id="A0A7T0KG56"/>
<dbReference type="RefSeq" id="WP_165009999.1">
    <property type="nucleotide sequence ID" value="NZ_CP064954.1"/>
</dbReference>
<protein>
    <submittedName>
        <fullName evidence="1">Uncharacterized protein</fullName>
    </submittedName>
</protein>
<name>A0A7T0KG56_9CORY</name>
<evidence type="ECO:0000313" key="2">
    <source>
        <dbReference type="Proteomes" id="UP000594681"/>
    </source>
</evidence>
<dbReference type="Proteomes" id="UP000594681">
    <property type="component" value="Chromosome"/>
</dbReference>